<dbReference type="EC" id="2.5.1.18" evidence="2"/>
<keyword evidence="9" id="KW-1185">Reference proteome</keyword>
<evidence type="ECO:0000256" key="3">
    <source>
        <dbReference type="ARBA" id="ARBA00022679"/>
    </source>
</evidence>
<dbReference type="InterPro" id="IPR036249">
    <property type="entry name" value="Thioredoxin-like_sf"/>
</dbReference>
<dbReference type="Pfam" id="PF01323">
    <property type="entry name" value="DSBA"/>
    <property type="match status" value="1"/>
</dbReference>
<reference evidence="8 9" key="1">
    <citation type="journal article" date="2016" name="Mol. Biol. Evol.">
        <title>Comparative Genomics of Early-Diverging Mushroom-Forming Fungi Provides Insights into the Origins of Lignocellulose Decay Capabilities.</title>
        <authorList>
            <person name="Nagy L.G."/>
            <person name="Riley R."/>
            <person name="Tritt A."/>
            <person name="Adam C."/>
            <person name="Daum C."/>
            <person name="Floudas D."/>
            <person name="Sun H."/>
            <person name="Yadav J.S."/>
            <person name="Pangilinan J."/>
            <person name="Larsson K.H."/>
            <person name="Matsuura K."/>
            <person name="Barry K."/>
            <person name="Labutti K."/>
            <person name="Kuo R."/>
            <person name="Ohm R.A."/>
            <person name="Bhattacharya S.S."/>
            <person name="Shirouzu T."/>
            <person name="Yoshinaga Y."/>
            <person name="Martin F.M."/>
            <person name="Grigoriev I.V."/>
            <person name="Hibbett D.S."/>
        </authorList>
    </citation>
    <scope>NUCLEOTIDE SEQUENCE [LARGE SCALE GENOMIC DNA]</scope>
    <source>
        <strain evidence="8 9">HHB12733</strain>
    </source>
</reference>
<dbReference type="PANTHER" id="PTHR42943:SF2">
    <property type="entry name" value="GLUTATHIONE S-TRANSFERASE KAPPA 1"/>
    <property type="match status" value="1"/>
</dbReference>
<dbReference type="InParanoid" id="A0A165EWT2"/>
<evidence type="ECO:0000256" key="1">
    <source>
        <dbReference type="ARBA" id="ARBA00006494"/>
    </source>
</evidence>
<proteinExistence type="inferred from homology"/>
<organism evidence="8 9">
    <name type="scientific">Calocera cornea HHB12733</name>
    <dbReference type="NCBI Taxonomy" id="1353952"/>
    <lineage>
        <taxon>Eukaryota</taxon>
        <taxon>Fungi</taxon>
        <taxon>Dikarya</taxon>
        <taxon>Basidiomycota</taxon>
        <taxon>Agaricomycotina</taxon>
        <taxon>Dacrymycetes</taxon>
        <taxon>Dacrymycetales</taxon>
        <taxon>Dacrymycetaceae</taxon>
        <taxon>Calocera</taxon>
    </lineage>
</organism>
<dbReference type="Proteomes" id="UP000076842">
    <property type="component" value="Unassembled WGS sequence"/>
</dbReference>
<dbReference type="AlphaFoldDB" id="A0A165EWT2"/>
<dbReference type="PANTHER" id="PTHR42943">
    <property type="entry name" value="GLUTATHIONE S-TRANSFERASE KAPPA"/>
    <property type="match status" value="1"/>
</dbReference>
<name>A0A165EWT2_9BASI</name>
<dbReference type="OrthoDB" id="4664297at2759"/>
<dbReference type="GO" id="GO:0004602">
    <property type="term" value="F:glutathione peroxidase activity"/>
    <property type="evidence" value="ECO:0007669"/>
    <property type="project" value="TreeGrafter"/>
</dbReference>
<dbReference type="InterPro" id="IPR051924">
    <property type="entry name" value="GST_Kappa/NadH"/>
</dbReference>
<dbReference type="GO" id="GO:0006749">
    <property type="term" value="P:glutathione metabolic process"/>
    <property type="evidence" value="ECO:0007669"/>
    <property type="project" value="TreeGrafter"/>
</dbReference>
<evidence type="ECO:0000256" key="6">
    <source>
        <dbReference type="ARBA" id="ARBA00083519"/>
    </source>
</evidence>
<gene>
    <name evidence="8" type="ORF">CALCODRAFT_498290</name>
</gene>
<dbReference type="GO" id="GO:0005777">
    <property type="term" value="C:peroxisome"/>
    <property type="evidence" value="ECO:0007669"/>
    <property type="project" value="TreeGrafter"/>
</dbReference>
<dbReference type="Gene3D" id="3.40.30.10">
    <property type="entry name" value="Glutaredoxin"/>
    <property type="match status" value="1"/>
</dbReference>
<feature type="domain" description="DSBA-like thioredoxin" evidence="7">
    <location>
        <begin position="7"/>
        <end position="150"/>
    </location>
</feature>
<protein>
    <recommendedName>
        <fullName evidence="5">Glutathione S-transferase kappa 1</fullName>
        <ecNumber evidence="2">2.5.1.18</ecNumber>
    </recommendedName>
    <alternativeName>
        <fullName evidence="6">GST class-kappa</fullName>
    </alternativeName>
</protein>
<evidence type="ECO:0000256" key="4">
    <source>
        <dbReference type="ARBA" id="ARBA00047960"/>
    </source>
</evidence>
<evidence type="ECO:0000259" key="7">
    <source>
        <dbReference type="Pfam" id="PF01323"/>
    </source>
</evidence>
<evidence type="ECO:0000313" key="9">
    <source>
        <dbReference type="Proteomes" id="UP000076842"/>
    </source>
</evidence>
<accession>A0A165EWT2</accession>
<evidence type="ECO:0000256" key="2">
    <source>
        <dbReference type="ARBA" id="ARBA00012452"/>
    </source>
</evidence>
<evidence type="ECO:0000313" key="8">
    <source>
        <dbReference type="EMBL" id="KZT55685.1"/>
    </source>
</evidence>
<keyword evidence="3" id="KW-0808">Transferase</keyword>
<sequence>MPPPIKLSLFYDITSPWSYIAFEALQRYKRAWNLRFDLHPMFLGAVHIASKNVPPASIPNKAKWMVGDLALLSQVYDLNLRLPPGFPFNKAYNTLNVMRFMRVLRMERPELLEDATRRLYEEFFGTNTPTNTPVFLQSLTRDPALLTPSELSALLTASQDPANKEGLKTDAERLAADPAGPDGQGQEGGEACFGFPWIVCEKPGGERCSFFGSDRMLSISQWLGKEQYPYTGVDPEARKSKL</sequence>
<dbReference type="STRING" id="1353952.A0A165EWT2"/>
<evidence type="ECO:0000256" key="5">
    <source>
        <dbReference type="ARBA" id="ARBA00073833"/>
    </source>
</evidence>
<dbReference type="SUPFAM" id="SSF52833">
    <property type="entry name" value="Thioredoxin-like"/>
    <property type="match status" value="1"/>
</dbReference>
<comment type="similarity">
    <text evidence="1">Belongs to the GST superfamily. Kappa family.</text>
</comment>
<dbReference type="GO" id="GO:0004364">
    <property type="term" value="F:glutathione transferase activity"/>
    <property type="evidence" value="ECO:0007669"/>
    <property type="project" value="UniProtKB-EC"/>
</dbReference>
<comment type="catalytic activity">
    <reaction evidence="4">
        <text>RX + glutathione = an S-substituted glutathione + a halide anion + H(+)</text>
        <dbReference type="Rhea" id="RHEA:16437"/>
        <dbReference type="ChEBI" id="CHEBI:15378"/>
        <dbReference type="ChEBI" id="CHEBI:16042"/>
        <dbReference type="ChEBI" id="CHEBI:17792"/>
        <dbReference type="ChEBI" id="CHEBI:57925"/>
        <dbReference type="ChEBI" id="CHEBI:90779"/>
        <dbReference type="EC" id="2.5.1.18"/>
    </reaction>
</comment>
<dbReference type="EMBL" id="KV423990">
    <property type="protein sequence ID" value="KZT55685.1"/>
    <property type="molecule type" value="Genomic_DNA"/>
</dbReference>
<dbReference type="GO" id="GO:0005739">
    <property type="term" value="C:mitochondrion"/>
    <property type="evidence" value="ECO:0007669"/>
    <property type="project" value="TreeGrafter"/>
</dbReference>
<dbReference type="FunFam" id="3.40.30.10:FF:000096">
    <property type="entry name" value="Glutathione S-transferase kappa"/>
    <property type="match status" value="1"/>
</dbReference>
<dbReference type="InterPro" id="IPR001853">
    <property type="entry name" value="DSBA-like_thioredoxin_dom"/>
</dbReference>